<dbReference type="Pfam" id="PF17389">
    <property type="entry name" value="Bac_rhamnosid6H"/>
    <property type="match status" value="1"/>
</dbReference>
<reference evidence="4" key="1">
    <citation type="journal article" date="2019" name="Int. J. Syst. Evol. Microbiol.">
        <title>The Global Catalogue of Microorganisms (GCM) 10K type strain sequencing project: providing services to taxonomists for standard genome sequencing and annotation.</title>
        <authorList>
            <consortium name="The Broad Institute Genomics Platform"/>
            <consortium name="The Broad Institute Genome Sequencing Center for Infectious Disease"/>
            <person name="Wu L."/>
            <person name="Ma J."/>
        </authorList>
    </citation>
    <scope>NUCLEOTIDE SEQUENCE [LARGE SCALE GENOMIC DNA]</scope>
    <source>
        <strain evidence="4">CGMCC 4.7382</strain>
    </source>
</reference>
<evidence type="ECO:0000313" key="3">
    <source>
        <dbReference type="EMBL" id="MFC7329900.1"/>
    </source>
</evidence>
<evidence type="ECO:0000259" key="2">
    <source>
        <dbReference type="Pfam" id="PF17389"/>
    </source>
</evidence>
<evidence type="ECO:0000256" key="1">
    <source>
        <dbReference type="SAM" id="MobiDB-lite"/>
    </source>
</evidence>
<feature type="compositionally biased region" description="Basic residues" evidence="1">
    <location>
        <begin position="82"/>
        <end position="92"/>
    </location>
</feature>
<feature type="domain" description="Alpha-L-rhamnosidase six-hairpin glycosidase" evidence="2">
    <location>
        <begin position="1"/>
        <end position="66"/>
    </location>
</feature>
<dbReference type="InterPro" id="IPR012341">
    <property type="entry name" value="6hp_glycosidase-like_sf"/>
</dbReference>
<name>A0ABW2KKP1_9ACTN</name>
<protein>
    <recommendedName>
        <fullName evidence="2">Alpha-L-rhamnosidase six-hairpin glycosidase domain-containing protein</fullName>
    </recommendedName>
</protein>
<dbReference type="Proteomes" id="UP001596540">
    <property type="component" value="Unassembled WGS sequence"/>
</dbReference>
<accession>A0ABW2KKP1</accession>
<dbReference type="EMBL" id="JBHTBH010000009">
    <property type="protein sequence ID" value="MFC7329900.1"/>
    <property type="molecule type" value="Genomic_DNA"/>
</dbReference>
<comment type="caution">
    <text evidence="3">The sequence shown here is derived from an EMBL/GenBank/DDBJ whole genome shotgun (WGS) entry which is preliminary data.</text>
</comment>
<feature type="region of interest" description="Disordered" evidence="1">
    <location>
        <begin position="55"/>
        <end position="106"/>
    </location>
</feature>
<organism evidence="3 4">
    <name type="scientific">Marinactinospora rubrisoli</name>
    <dbReference type="NCBI Taxonomy" id="2715399"/>
    <lineage>
        <taxon>Bacteria</taxon>
        <taxon>Bacillati</taxon>
        <taxon>Actinomycetota</taxon>
        <taxon>Actinomycetes</taxon>
        <taxon>Streptosporangiales</taxon>
        <taxon>Nocardiopsidaceae</taxon>
        <taxon>Marinactinospora</taxon>
    </lineage>
</organism>
<evidence type="ECO:0000313" key="4">
    <source>
        <dbReference type="Proteomes" id="UP001596540"/>
    </source>
</evidence>
<dbReference type="Gene3D" id="1.50.10.10">
    <property type="match status" value="1"/>
</dbReference>
<dbReference type="PANTHER" id="PTHR33307:SF6">
    <property type="entry name" value="ALPHA-RHAMNOSIDASE (EUROFUNG)-RELATED"/>
    <property type="match status" value="1"/>
</dbReference>
<dbReference type="InterPro" id="IPR016007">
    <property type="entry name" value="Alpha_rhamnosid"/>
</dbReference>
<dbReference type="InterPro" id="IPR035396">
    <property type="entry name" value="Bac_rhamnosid6H"/>
</dbReference>
<dbReference type="RefSeq" id="WP_379872654.1">
    <property type="nucleotide sequence ID" value="NZ_JBHTBH010000009.1"/>
</dbReference>
<proteinExistence type="predicted"/>
<dbReference type="PANTHER" id="PTHR33307">
    <property type="entry name" value="ALPHA-RHAMNOSIDASE (EUROFUNG)"/>
    <property type="match status" value="1"/>
</dbReference>
<keyword evidence="4" id="KW-1185">Reference proteome</keyword>
<sequence>MPTDTPVYEKAGWTGDARLTATTASYEFGMSRFHREYLSDVLDSRLPSGELPATVPTSGWGYEGAPERPPHAYLPGGSGARSGHRLSRHGPPARRQGVRTGVPGRA</sequence>
<gene>
    <name evidence="3" type="ORF">ACFQRF_19375</name>
</gene>